<evidence type="ECO:0000313" key="2">
    <source>
        <dbReference type="Proteomes" id="UP001597343"/>
    </source>
</evidence>
<dbReference type="InterPro" id="IPR000150">
    <property type="entry name" value="Cof"/>
</dbReference>
<dbReference type="SFLD" id="SFLDS00003">
    <property type="entry name" value="Haloacid_Dehalogenase"/>
    <property type="match status" value="1"/>
</dbReference>
<dbReference type="InterPro" id="IPR036412">
    <property type="entry name" value="HAD-like_sf"/>
</dbReference>
<proteinExistence type="predicted"/>
<dbReference type="EMBL" id="JBHUIO010000005">
    <property type="protein sequence ID" value="MFD2170539.1"/>
    <property type="molecule type" value="Genomic_DNA"/>
</dbReference>
<dbReference type="EC" id="3.1.3.-" evidence="1"/>
<protein>
    <submittedName>
        <fullName evidence="1">Cof-type HAD-IIB family hydrolase</fullName>
        <ecNumber evidence="1">3.1.3.-</ecNumber>
    </submittedName>
</protein>
<dbReference type="PANTHER" id="PTHR10000:SF8">
    <property type="entry name" value="HAD SUPERFAMILY HYDROLASE-LIKE, TYPE 3"/>
    <property type="match status" value="1"/>
</dbReference>
<name>A0ABW4ZY17_9BACL</name>
<dbReference type="GO" id="GO:0016787">
    <property type="term" value="F:hydrolase activity"/>
    <property type="evidence" value="ECO:0007669"/>
    <property type="project" value="UniProtKB-KW"/>
</dbReference>
<organism evidence="1 2">
    <name type="scientific">Tumebacillus lipolyticus</name>
    <dbReference type="NCBI Taxonomy" id="1280370"/>
    <lineage>
        <taxon>Bacteria</taxon>
        <taxon>Bacillati</taxon>
        <taxon>Bacillota</taxon>
        <taxon>Bacilli</taxon>
        <taxon>Bacillales</taxon>
        <taxon>Alicyclobacillaceae</taxon>
        <taxon>Tumebacillus</taxon>
    </lineage>
</organism>
<dbReference type="RefSeq" id="WP_386046556.1">
    <property type="nucleotide sequence ID" value="NZ_JBHUIO010000005.1"/>
</dbReference>
<dbReference type="Gene3D" id="3.40.50.1000">
    <property type="entry name" value="HAD superfamily/HAD-like"/>
    <property type="match status" value="1"/>
</dbReference>
<reference evidence="2" key="1">
    <citation type="journal article" date="2019" name="Int. J. Syst. Evol. Microbiol.">
        <title>The Global Catalogue of Microorganisms (GCM) 10K type strain sequencing project: providing services to taxonomists for standard genome sequencing and annotation.</title>
        <authorList>
            <consortium name="The Broad Institute Genomics Platform"/>
            <consortium name="The Broad Institute Genome Sequencing Center for Infectious Disease"/>
            <person name="Wu L."/>
            <person name="Ma J."/>
        </authorList>
    </citation>
    <scope>NUCLEOTIDE SEQUENCE [LARGE SCALE GENOMIC DNA]</scope>
    <source>
        <strain evidence="2">CGMCC 1.13574</strain>
    </source>
</reference>
<dbReference type="InterPro" id="IPR006379">
    <property type="entry name" value="HAD-SF_hydro_IIB"/>
</dbReference>
<evidence type="ECO:0000313" key="1">
    <source>
        <dbReference type="EMBL" id="MFD2170539.1"/>
    </source>
</evidence>
<dbReference type="Pfam" id="PF08282">
    <property type="entry name" value="Hydrolase_3"/>
    <property type="match status" value="1"/>
</dbReference>
<dbReference type="Proteomes" id="UP001597343">
    <property type="component" value="Unassembled WGS sequence"/>
</dbReference>
<keyword evidence="1" id="KW-0378">Hydrolase</keyword>
<dbReference type="InterPro" id="IPR023214">
    <property type="entry name" value="HAD_sf"/>
</dbReference>
<dbReference type="Gene3D" id="3.30.1240.10">
    <property type="match status" value="1"/>
</dbReference>
<dbReference type="SUPFAM" id="SSF56784">
    <property type="entry name" value="HAD-like"/>
    <property type="match status" value="1"/>
</dbReference>
<dbReference type="CDD" id="cd07516">
    <property type="entry name" value="HAD_Pase"/>
    <property type="match status" value="1"/>
</dbReference>
<gene>
    <name evidence="1" type="ORF">ACFSOY_11055</name>
</gene>
<dbReference type="PANTHER" id="PTHR10000">
    <property type="entry name" value="PHOSPHOSERINE PHOSPHATASE"/>
    <property type="match status" value="1"/>
</dbReference>
<keyword evidence="2" id="KW-1185">Reference proteome</keyword>
<sequence>MSVIQAIVLDLDGTLLGSDKSVSPRNYQAVQRCFDSGIHIIIATARPPRAANQFLKKFPFVDYMVYYNGALVTCKSKQNERHISIPLEISQQINKFIESREPQSIISYEVNDSWYTCRPVSDSQWASLGIRSNEPKPEVVDKDYFSSLSPTKILVLGCSTWREICEQFGDHVNVIATDEGVLVQIMHKSASKEKAVQWVLNDIGVKSENVMVFGDDFNDLGLFHMSGFPVAMENAIIELKDCAAHVTASNDNDGVAVAIERFVVQSLADHDSTNGKR</sequence>
<comment type="caution">
    <text evidence="1">The sequence shown here is derived from an EMBL/GenBank/DDBJ whole genome shotgun (WGS) entry which is preliminary data.</text>
</comment>
<accession>A0ABW4ZY17</accession>
<dbReference type="SFLD" id="SFLDG01140">
    <property type="entry name" value="C2.B:_Phosphomannomutase_and_P"/>
    <property type="match status" value="1"/>
</dbReference>
<dbReference type="NCBIfam" id="TIGR00099">
    <property type="entry name" value="Cof-subfamily"/>
    <property type="match status" value="1"/>
</dbReference>
<dbReference type="NCBIfam" id="TIGR01484">
    <property type="entry name" value="HAD-SF-IIB"/>
    <property type="match status" value="1"/>
</dbReference>